<dbReference type="AlphaFoldDB" id="K7PDC7"/>
<protein>
    <submittedName>
        <fullName evidence="1">Uncharacterized protein</fullName>
    </submittedName>
</protein>
<reference evidence="1" key="1">
    <citation type="submission" date="2011-10" db="EMBL/GenBank/DDBJ databases">
        <authorList>
            <person name="Ning L."/>
        </authorList>
    </citation>
    <scope>NUCLEOTIDE SEQUENCE</scope>
</reference>
<reference evidence="1" key="2">
    <citation type="journal article" date="2013" name="Biotechnol. Bioeng.">
        <title>Biochemical characterization and crystal structure of a GH10 xylanase from termite gut bacteria reveal a novel structural feature and significance of its bacterial Ig-like domain.</title>
        <authorList>
            <person name="Han Q."/>
            <person name="Liu N."/>
            <person name="Robinson H."/>
            <person name="Cao L."/>
            <person name="Qian C."/>
            <person name="Wang Q."/>
            <person name="Xie L."/>
            <person name="Ding H."/>
            <person name="Wang Q."/>
            <person name="Huang Y."/>
            <person name="Li J."/>
            <person name="Zhou Z."/>
        </authorList>
    </citation>
    <scope>NUCLEOTIDE SEQUENCE</scope>
</reference>
<evidence type="ECO:0000313" key="1">
    <source>
        <dbReference type="EMBL" id="AFK83747.1"/>
    </source>
</evidence>
<proteinExistence type="predicted"/>
<name>K7PDC7_9BACT</name>
<dbReference type="EMBL" id="JN903693">
    <property type="protein sequence ID" value="AFK83747.1"/>
    <property type="molecule type" value="Genomic_DNA"/>
</dbReference>
<organism evidence="1">
    <name type="scientific">uncultured bacterium 35A20</name>
    <dbReference type="NCBI Taxonomy" id="1194347"/>
    <lineage>
        <taxon>Bacteria</taxon>
        <taxon>environmental samples</taxon>
    </lineage>
</organism>
<accession>K7PDC7</accession>
<sequence>MAVHPACGAQNRVPKEGLKIAVKITQRVLNGVRAIQSQCFHNFSPLYTFYLRAFRFNEHFPVYADVIAKSVPSADKYVFELAFLNLVGFGKDVAISGGVRWVILTHGGSK</sequence>